<name>A0A1X7AJN3_9GAMM</name>
<sequence length="256" mass="29765">MPSIKRHLTLLTLVVLAGCTEPDNGTVILTQQARITDEQHDRINRHYAYLVDVQDNITRDYQIGAYTQKYVLKQTERLGNTLPSLNWRLAVDGAIINLNYDLFMAELQPGQNKPAIQGLIAHELAHAQHYLYFSARELLLLGFRYRSYESHHADSPWAEWVRSYEQFTDMQAIAYGYATPLIAQKYKTQEYLKKEASPQQHYAFSAYLTPEQILRMQADPNLFDQHLTVLLKTLEWEVFQNIASRFPAYKKSNNHD</sequence>
<reference evidence="1 2" key="1">
    <citation type="submission" date="2017-03" db="EMBL/GenBank/DDBJ databases">
        <authorList>
            <person name="Afonso C.L."/>
            <person name="Miller P.J."/>
            <person name="Scott M.A."/>
            <person name="Spackman E."/>
            <person name="Goraichik I."/>
            <person name="Dimitrov K.M."/>
            <person name="Suarez D.L."/>
            <person name="Swayne D.E."/>
        </authorList>
    </citation>
    <scope>NUCLEOTIDE SEQUENCE [LARGE SCALE GENOMIC DNA]</scope>
    <source>
        <strain evidence="1">SB41UT1</strain>
    </source>
</reference>
<dbReference type="Proteomes" id="UP000196573">
    <property type="component" value="Unassembled WGS sequence"/>
</dbReference>
<keyword evidence="2" id="KW-1185">Reference proteome</keyword>
<dbReference type="PROSITE" id="PS51257">
    <property type="entry name" value="PROKAR_LIPOPROTEIN"/>
    <property type="match status" value="1"/>
</dbReference>
<dbReference type="EMBL" id="FWPT01000005">
    <property type="protein sequence ID" value="SMA47001.1"/>
    <property type="molecule type" value="Genomic_DNA"/>
</dbReference>
<protein>
    <submittedName>
        <fullName evidence="1">Uncharacterized protein</fullName>
    </submittedName>
</protein>
<accession>A0A1X7AJN3</accession>
<dbReference type="AlphaFoldDB" id="A0A1X7AJN3"/>
<gene>
    <name evidence="1" type="ORF">EHSB41UT_02274</name>
</gene>
<dbReference type="RefSeq" id="WP_087109932.1">
    <property type="nucleotide sequence ID" value="NZ_CBCSCN010000003.1"/>
</dbReference>
<evidence type="ECO:0000313" key="2">
    <source>
        <dbReference type="Proteomes" id="UP000196573"/>
    </source>
</evidence>
<evidence type="ECO:0000313" key="1">
    <source>
        <dbReference type="EMBL" id="SMA47001.1"/>
    </source>
</evidence>
<proteinExistence type="predicted"/>
<organism evidence="1 2">
    <name type="scientific">Parendozoicomonas haliclonae</name>
    <dbReference type="NCBI Taxonomy" id="1960125"/>
    <lineage>
        <taxon>Bacteria</taxon>
        <taxon>Pseudomonadati</taxon>
        <taxon>Pseudomonadota</taxon>
        <taxon>Gammaproteobacteria</taxon>
        <taxon>Oceanospirillales</taxon>
        <taxon>Endozoicomonadaceae</taxon>
        <taxon>Parendozoicomonas</taxon>
    </lineage>
</organism>
<dbReference type="OrthoDB" id="1098088at2"/>